<dbReference type="EMBL" id="CM056742">
    <property type="protein sequence ID" value="KAJ8680355.1"/>
    <property type="molecule type" value="Genomic_DNA"/>
</dbReference>
<comment type="caution">
    <text evidence="1">The sequence shown here is derived from an EMBL/GenBank/DDBJ whole genome shotgun (WGS) entry which is preliminary data.</text>
</comment>
<protein>
    <submittedName>
        <fullName evidence="1">Uncharacterized protein</fullName>
    </submittedName>
</protein>
<organism evidence="1 2">
    <name type="scientific">Eretmocerus hayati</name>
    <dbReference type="NCBI Taxonomy" id="131215"/>
    <lineage>
        <taxon>Eukaryota</taxon>
        <taxon>Metazoa</taxon>
        <taxon>Ecdysozoa</taxon>
        <taxon>Arthropoda</taxon>
        <taxon>Hexapoda</taxon>
        <taxon>Insecta</taxon>
        <taxon>Pterygota</taxon>
        <taxon>Neoptera</taxon>
        <taxon>Endopterygota</taxon>
        <taxon>Hymenoptera</taxon>
        <taxon>Apocrita</taxon>
        <taxon>Proctotrupomorpha</taxon>
        <taxon>Chalcidoidea</taxon>
        <taxon>Aphelinidae</taxon>
        <taxon>Aphelininae</taxon>
        <taxon>Eretmocerus</taxon>
    </lineage>
</organism>
<proteinExistence type="predicted"/>
<accession>A0ACC2PF18</accession>
<dbReference type="Proteomes" id="UP001239111">
    <property type="component" value="Chromosome 2"/>
</dbReference>
<reference evidence="1" key="1">
    <citation type="submission" date="2023-04" db="EMBL/GenBank/DDBJ databases">
        <title>A chromosome-level genome assembly of the parasitoid wasp Eretmocerus hayati.</title>
        <authorList>
            <person name="Zhong Y."/>
            <person name="Liu S."/>
            <person name="Liu Y."/>
        </authorList>
    </citation>
    <scope>NUCLEOTIDE SEQUENCE</scope>
    <source>
        <strain evidence="1">ZJU_SS_LIU_2023</strain>
    </source>
</reference>
<sequence length="471" mass="52681">MAPSLRDALPQIRISCSAHAIVIQAGVNMAYSTILEDGLRISKDDISWIASLVTISVPIGALIVGPLMDKFGRKKICLLTCIPNIISWAMMMTTNSVPIICAARVIAGFSSGLSTVALVYISEITNPHIRPMLLCLNSVFVSFGILMTFFLGVWLSWDQIAIVFFVLNIFILLIVLSIPESPYWLVCFGKTDSYGSMEQVKVVLKKLNKSQQAYRQELERINEISENFDRDKKFTSFTKKISYIYEQLQSPSAYKPTMILFVLLAFQQLTGVYVIIFYALSVFESIGNEFGHGLNKYDAMVILGIIRFVMSVLTALFSKKFGRRILCIISALGMSIFMLFLALHVHYSSSDGTSGQVNIDDKYKMIPLVLVLLYVCACSLGFMIIPWTLIGELLPISIKGLMGGAMVSIAYVFMFGMIKGYPSVVTYWGSELMFFTFSVTSLASCFFVYFFVPETLGKSFLEIEEYFASNK</sequence>
<gene>
    <name evidence="1" type="ORF">QAD02_016142</name>
</gene>
<evidence type="ECO:0000313" key="1">
    <source>
        <dbReference type="EMBL" id="KAJ8680355.1"/>
    </source>
</evidence>
<name>A0ACC2PF18_9HYME</name>
<keyword evidence="2" id="KW-1185">Reference proteome</keyword>
<evidence type="ECO:0000313" key="2">
    <source>
        <dbReference type="Proteomes" id="UP001239111"/>
    </source>
</evidence>